<reference evidence="2" key="1">
    <citation type="submission" date="2021-02" db="EMBL/GenBank/DDBJ databases">
        <authorList>
            <person name="Nowell W R."/>
        </authorList>
    </citation>
    <scope>NUCLEOTIDE SEQUENCE</scope>
</reference>
<gene>
    <name evidence="2" type="ORF">LUA448_LOCUS25898</name>
</gene>
<protein>
    <recommendedName>
        <fullName evidence="1">Serine-threonine/tyrosine-protein kinase catalytic domain-containing protein</fullName>
    </recommendedName>
</protein>
<sequence>MGVLMWQACSQGAIPFAGDTNSGDTRRRASINRRLGRPKQCQENLWAVISDCLLNEPELRFEFSAIKKRLSDLQDIRPPPPPPPLIRCIHCNNEFPQDQVDDHEVCIRILIS</sequence>
<dbReference type="Gene3D" id="1.10.510.10">
    <property type="entry name" value="Transferase(Phosphotransferase) domain 1"/>
    <property type="match status" value="1"/>
</dbReference>
<accession>A0A818HY34</accession>
<evidence type="ECO:0000313" key="2">
    <source>
        <dbReference type="EMBL" id="CAF3511376.1"/>
    </source>
</evidence>
<feature type="domain" description="Serine-threonine/tyrosine-protein kinase catalytic" evidence="1">
    <location>
        <begin position="2"/>
        <end position="70"/>
    </location>
</feature>
<dbReference type="InterPro" id="IPR001245">
    <property type="entry name" value="Ser-Thr/Tyr_kinase_cat_dom"/>
</dbReference>
<proteinExistence type="predicted"/>
<organism evidence="2 3">
    <name type="scientific">Rotaria socialis</name>
    <dbReference type="NCBI Taxonomy" id="392032"/>
    <lineage>
        <taxon>Eukaryota</taxon>
        <taxon>Metazoa</taxon>
        <taxon>Spiralia</taxon>
        <taxon>Gnathifera</taxon>
        <taxon>Rotifera</taxon>
        <taxon>Eurotatoria</taxon>
        <taxon>Bdelloidea</taxon>
        <taxon>Philodinida</taxon>
        <taxon>Philodinidae</taxon>
        <taxon>Rotaria</taxon>
    </lineage>
</organism>
<name>A0A818HY34_9BILA</name>
<dbReference type="EMBL" id="CAJNYD010003456">
    <property type="protein sequence ID" value="CAF3511376.1"/>
    <property type="molecule type" value="Genomic_DNA"/>
</dbReference>
<evidence type="ECO:0000259" key="1">
    <source>
        <dbReference type="Pfam" id="PF07714"/>
    </source>
</evidence>
<dbReference type="GO" id="GO:0004672">
    <property type="term" value="F:protein kinase activity"/>
    <property type="evidence" value="ECO:0007669"/>
    <property type="project" value="InterPro"/>
</dbReference>
<dbReference type="Proteomes" id="UP000663833">
    <property type="component" value="Unassembled WGS sequence"/>
</dbReference>
<dbReference type="AlphaFoldDB" id="A0A818HY34"/>
<evidence type="ECO:0000313" key="3">
    <source>
        <dbReference type="Proteomes" id="UP000663833"/>
    </source>
</evidence>
<dbReference type="InterPro" id="IPR011009">
    <property type="entry name" value="Kinase-like_dom_sf"/>
</dbReference>
<comment type="caution">
    <text evidence="2">The sequence shown here is derived from an EMBL/GenBank/DDBJ whole genome shotgun (WGS) entry which is preliminary data.</text>
</comment>
<dbReference type="Pfam" id="PF07714">
    <property type="entry name" value="PK_Tyr_Ser-Thr"/>
    <property type="match status" value="1"/>
</dbReference>
<dbReference type="SUPFAM" id="SSF56112">
    <property type="entry name" value="Protein kinase-like (PK-like)"/>
    <property type="match status" value="1"/>
</dbReference>